<dbReference type="PROSITE" id="PS51257">
    <property type="entry name" value="PROKAR_LIPOPROTEIN"/>
    <property type="match status" value="1"/>
</dbReference>
<dbReference type="RefSeq" id="WP_140989812.1">
    <property type="nucleotide sequence ID" value="NZ_VHIQ01000003.1"/>
</dbReference>
<proteinExistence type="predicted"/>
<comment type="caution">
    <text evidence="1">The sequence shown here is derived from an EMBL/GenBank/DDBJ whole genome shotgun (WGS) entry which is preliminary data.</text>
</comment>
<dbReference type="InterPro" id="IPR011467">
    <property type="entry name" value="DUF1573"/>
</dbReference>
<dbReference type="Pfam" id="PF07610">
    <property type="entry name" value="DUF1573"/>
    <property type="match status" value="1"/>
</dbReference>
<keyword evidence="2" id="KW-1185">Reference proteome</keyword>
<dbReference type="PANTHER" id="PTHR37833:SF1">
    <property type="entry name" value="SIGNAL PEPTIDE PROTEIN"/>
    <property type="match status" value="1"/>
</dbReference>
<dbReference type="PANTHER" id="PTHR37833">
    <property type="entry name" value="LIPOPROTEIN-RELATED"/>
    <property type="match status" value="1"/>
</dbReference>
<evidence type="ECO:0000313" key="1">
    <source>
        <dbReference type="EMBL" id="TPV33930.1"/>
    </source>
</evidence>
<dbReference type="Gene3D" id="2.60.40.10">
    <property type="entry name" value="Immunoglobulins"/>
    <property type="match status" value="1"/>
</dbReference>
<dbReference type="AlphaFoldDB" id="A0A506PP52"/>
<dbReference type="OrthoDB" id="826619at2"/>
<dbReference type="Proteomes" id="UP000317332">
    <property type="component" value="Unassembled WGS sequence"/>
</dbReference>
<name>A0A506PP52_9FLAO</name>
<gene>
    <name evidence="1" type="ORF">FJ651_07160</name>
</gene>
<reference evidence="1 2" key="1">
    <citation type="submission" date="2019-06" db="EMBL/GenBank/DDBJ databases">
        <title>Flavobacteriaceae Paucihalobacterium erythroidium CWB-1, complete genome.</title>
        <authorList>
            <person name="Wu S."/>
        </authorList>
    </citation>
    <scope>NUCLEOTIDE SEQUENCE [LARGE SCALE GENOMIC DNA]</scope>
    <source>
        <strain evidence="1 2">CWB-1</strain>
    </source>
</reference>
<dbReference type="EMBL" id="VHIQ01000003">
    <property type="protein sequence ID" value="TPV33930.1"/>
    <property type="molecule type" value="Genomic_DNA"/>
</dbReference>
<protein>
    <submittedName>
        <fullName evidence="1">DUF1573 domain-containing protein</fullName>
    </submittedName>
</protein>
<evidence type="ECO:0000313" key="2">
    <source>
        <dbReference type="Proteomes" id="UP000317332"/>
    </source>
</evidence>
<accession>A0A506PP52</accession>
<sequence length="159" mass="16946">MKKVILGFSALCLVFTTSCKEDATVKIKEENVAQAAQRDANAGNFPVISFDKVEHDFGTLEDGTPVETVFKYTNTGNSMLVVSDIKSTCGCTVPSNWTREVAPGETGEFAVKFNGKGANQVRKTVNLTTNTEKGNESVSIKAFINPSANAGSASVTPMQ</sequence>
<dbReference type="InterPro" id="IPR013783">
    <property type="entry name" value="Ig-like_fold"/>
</dbReference>
<organism evidence="1 2">
    <name type="scientific">Paucihalobacter ruber</name>
    <dbReference type="NCBI Taxonomy" id="2567861"/>
    <lineage>
        <taxon>Bacteria</taxon>
        <taxon>Pseudomonadati</taxon>
        <taxon>Bacteroidota</taxon>
        <taxon>Flavobacteriia</taxon>
        <taxon>Flavobacteriales</taxon>
        <taxon>Flavobacteriaceae</taxon>
        <taxon>Paucihalobacter</taxon>
    </lineage>
</organism>